<dbReference type="AlphaFoldDB" id="A0A1W1CLA2"/>
<evidence type="ECO:0000256" key="2">
    <source>
        <dbReference type="ARBA" id="ARBA00022741"/>
    </source>
</evidence>
<dbReference type="FunFam" id="3.30.420.40:FF:000071">
    <property type="entry name" value="Molecular chaperone DnaK"/>
    <property type="match status" value="1"/>
</dbReference>
<dbReference type="PRINTS" id="PR00301">
    <property type="entry name" value="HEATSHOCK70"/>
</dbReference>
<evidence type="ECO:0000256" key="1">
    <source>
        <dbReference type="ARBA" id="ARBA00007381"/>
    </source>
</evidence>
<keyword evidence="2" id="KW-0547">Nucleotide-binding</keyword>
<dbReference type="SUPFAM" id="SSF100920">
    <property type="entry name" value="Heat shock protein 70kD (HSP70), peptide-binding domain"/>
    <property type="match status" value="1"/>
</dbReference>
<reference evidence="5" key="1">
    <citation type="submission" date="2016-10" db="EMBL/GenBank/DDBJ databases">
        <authorList>
            <person name="de Groot N.N."/>
        </authorList>
    </citation>
    <scope>NUCLEOTIDE SEQUENCE</scope>
</reference>
<dbReference type="CDD" id="cd24029">
    <property type="entry name" value="ASKHA_NBD_HSP70_DnaK_HscA_HscC"/>
    <property type="match status" value="1"/>
</dbReference>
<keyword evidence="4" id="KW-0143">Chaperone</keyword>
<protein>
    <submittedName>
        <fullName evidence="5">Chaperone protein DnaK</fullName>
    </submittedName>
</protein>
<dbReference type="FunFam" id="3.90.640.10:FF:000003">
    <property type="entry name" value="Molecular chaperone DnaK"/>
    <property type="match status" value="1"/>
</dbReference>
<dbReference type="Gene3D" id="3.90.640.10">
    <property type="entry name" value="Actin, Chain A, domain 4"/>
    <property type="match status" value="1"/>
</dbReference>
<proteinExistence type="inferred from homology"/>
<keyword evidence="3" id="KW-0067">ATP-binding</keyword>
<dbReference type="PANTHER" id="PTHR19375">
    <property type="entry name" value="HEAT SHOCK PROTEIN 70KDA"/>
    <property type="match status" value="1"/>
</dbReference>
<dbReference type="InterPro" id="IPR018181">
    <property type="entry name" value="Heat_shock_70_CS"/>
</dbReference>
<dbReference type="GO" id="GO:0005524">
    <property type="term" value="F:ATP binding"/>
    <property type="evidence" value="ECO:0007669"/>
    <property type="project" value="UniProtKB-KW"/>
</dbReference>
<comment type="similarity">
    <text evidence="1">Belongs to the heat shock protein 70 family.</text>
</comment>
<dbReference type="SUPFAM" id="SSF53067">
    <property type="entry name" value="Actin-like ATPase domain"/>
    <property type="match status" value="2"/>
</dbReference>
<dbReference type="EMBL" id="FPHE01000152">
    <property type="protein sequence ID" value="SFV66482.1"/>
    <property type="molecule type" value="Genomic_DNA"/>
</dbReference>
<dbReference type="Gene3D" id="2.60.34.10">
    <property type="entry name" value="Substrate Binding Domain Of DNAk, Chain A, domain 1"/>
    <property type="match status" value="1"/>
</dbReference>
<organism evidence="5">
    <name type="scientific">hydrothermal vent metagenome</name>
    <dbReference type="NCBI Taxonomy" id="652676"/>
    <lineage>
        <taxon>unclassified sequences</taxon>
        <taxon>metagenomes</taxon>
        <taxon>ecological metagenomes</taxon>
    </lineage>
</organism>
<evidence type="ECO:0000256" key="4">
    <source>
        <dbReference type="ARBA" id="ARBA00023186"/>
    </source>
</evidence>
<evidence type="ECO:0000256" key="3">
    <source>
        <dbReference type="ARBA" id="ARBA00022840"/>
    </source>
</evidence>
<dbReference type="InterPro" id="IPR043129">
    <property type="entry name" value="ATPase_NBD"/>
</dbReference>
<dbReference type="InterPro" id="IPR029047">
    <property type="entry name" value="HSP70_peptide-bd_sf"/>
</dbReference>
<accession>A0A1W1CLA2</accession>
<dbReference type="InterPro" id="IPR013126">
    <property type="entry name" value="Hsp_70_fam"/>
</dbReference>
<sequence>MDIIGIDLGTTNSVATVYTDEGLKHISFDGDFLLPSVVNVSNEGVIVGIKAKNMAMIAEENTAISVKRMMGSDEKITLNGKKFSPEEVSSLIIKKIKATAEQEMGVEYKRCVVTVPAYFNENQRDATTQAVKLAGLEVLRVINEPTAAAISYGANRDEDILYGVYDLGGGTFDISIIENSEGLIEVLSTTGDNQLGGDDFDKKLASLIWEKSGFDITLTKKLQIKLNQLAEKVKIALSEEDSVTIDEKFFAKKDGEALHLEVEVTKEEFEALIDKDIDRTIELLLSTIEESNSDIDDLEAIILTGGSSRIPLISHKILEKTGKLPILIEDPDKSVSIGAILQGAMIEGVDTDSILVDITPYSLGIASLKGEYSMELSLSKIILKNTPVPTSKNSRYYAVTEYQKAFEIDVYQGEDEEELDANVKIGEMLLKIENPVEDGAIDVAFMLNQDGMLSVRGVEIHTGEVVQGEFKTKIARSSKHSKVKEMDILTEHDQTIIAKIDKVLENSEILDEDKEDLKVLKKQFISASTEDKEAIEEEIIDSIFFLEDVADGV</sequence>
<dbReference type="GO" id="GO:0140662">
    <property type="term" value="F:ATP-dependent protein folding chaperone"/>
    <property type="evidence" value="ECO:0007669"/>
    <property type="project" value="InterPro"/>
</dbReference>
<dbReference type="Pfam" id="PF00012">
    <property type="entry name" value="HSP70"/>
    <property type="match status" value="2"/>
</dbReference>
<evidence type="ECO:0000313" key="5">
    <source>
        <dbReference type="EMBL" id="SFV66482.1"/>
    </source>
</evidence>
<name>A0A1W1CLA2_9ZZZZ</name>
<dbReference type="PROSITE" id="PS00329">
    <property type="entry name" value="HSP70_2"/>
    <property type="match status" value="1"/>
</dbReference>
<dbReference type="Gene3D" id="3.30.420.40">
    <property type="match status" value="2"/>
</dbReference>
<dbReference type="PROSITE" id="PS00297">
    <property type="entry name" value="HSP70_1"/>
    <property type="match status" value="1"/>
</dbReference>
<gene>
    <name evidence="5" type="ORF">MNB_SV-12-1363</name>
</gene>